<dbReference type="OrthoDB" id="263988at2"/>
<evidence type="ECO:0000313" key="2">
    <source>
        <dbReference type="EMBL" id="TWU04789.1"/>
    </source>
</evidence>
<dbReference type="SUPFAM" id="SSF53474">
    <property type="entry name" value="alpha/beta-Hydrolases"/>
    <property type="match status" value="1"/>
</dbReference>
<dbReference type="InterPro" id="IPR036278">
    <property type="entry name" value="Sialidase_sf"/>
</dbReference>
<dbReference type="Gene3D" id="3.40.50.1820">
    <property type="entry name" value="alpha/beta hydrolase"/>
    <property type="match status" value="1"/>
</dbReference>
<gene>
    <name evidence="2" type="ORF">Pla52n_28330</name>
</gene>
<dbReference type="Gene3D" id="2.120.10.10">
    <property type="match status" value="1"/>
</dbReference>
<dbReference type="PANTHER" id="PTHR48098:SF1">
    <property type="entry name" value="DIACYLGLYCEROL ACYLTRANSFERASE_MYCOLYLTRANSFERASE AG85A"/>
    <property type="match status" value="1"/>
</dbReference>
<dbReference type="PANTHER" id="PTHR48098">
    <property type="entry name" value="ENTEROCHELIN ESTERASE-RELATED"/>
    <property type="match status" value="1"/>
</dbReference>
<keyword evidence="3" id="KW-1185">Reference proteome</keyword>
<evidence type="ECO:0000256" key="1">
    <source>
        <dbReference type="SAM" id="SignalP"/>
    </source>
</evidence>
<dbReference type="InterPro" id="IPR000801">
    <property type="entry name" value="Esterase-like"/>
</dbReference>
<protein>
    <submittedName>
        <fullName evidence="2">Endo-1,4-beta-xylanase/feruloyl esterase</fullName>
    </submittedName>
</protein>
<reference evidence="2 3" key="1">
    <citation type="submission" date="2019-02" db="EMBL/GenBank/DDBJ databases">
        <title>Deep-cultivation of Planctomycetes and their phenomic and genomic characterization uncovers novel biology.</title>
        <authorList>
            <person name="Wiegand S."/>
            <person name="Jogler M."/>
            <person name="Boedeker C."/>
            <person name="Pinto D."/>
            <person name="Vollmers J."/>
            <person name="Rivas-Marin E."/>
            <person name="Kohn T."/>
            <person name="Peeters S.H."/>
            <person name="Heuer A."/>
            <person name="Rast P."/>
            <person name="Oberbeckmann S."/>
            <person name="Bunk B."/>
            <person name="Jeske O."/>
            <person name="Meyerdierks A."/>
            <person name="Storesund J.E."/>
            <person name="Kallscheuer N."/>
            <person name="Luecker S."/>
            <person name="Lage O.M."/>
            <person name="Pohl T."/>
            <person name="Merkel B.J."/>
            <person name="Hornburger P."/>
            <person name="Mueller R.-W."/>
            <person name="Bruemmer F."/>
            <person name="Labrenz M."/>
            <person name="Spormann A.M."/>
            <person name="Op Den Camp H."/>
            <person name="Overmann J."/>
            <person name="Amann R."/>
            <person name="Jetten M.S.M."/>
            <person name="Mascher T."/>
            <person name="Medema M.H."/>
            <person name="Devos D.P."/>
            <person name="Kaster A.-K."/>
            <person name="Ovreas L."/>
            <person name="Rohde M."/>
            <person name="Galperin M.Y."/>
            <person name="Jogler C."/>
        </authorList>
    </citation>
    <scope>NUCLEOTIDE SEQUENCE [LARGE SCALE GENOMIC DNA]</scope>
    <source>
        <strain evidence="2 3">Pla52n</strain>
    </source>
</reference>
<name>A0A5C6B012_9BACT</name>
<dbReference type="InterPro" id="IPR029058">
    <property type="entry name" value="AB_hydrolase_fold"/>
</dbReference>
<dbReference type="GO" id="GO:0016747">
    <property type="term" value="F:acyltransferase activity, transferring groups other than amino-acyl groups"/>
    <property type="evidence" value="ECO:0007669"/>
    <property type="project" value="TreeGrafter"/>
</dbReference>
<dbReference type="Pfam" id="PF00756">
    <property type="entry name" value="Esterase"/>
    <property type="match status" value="1"/>
</dbReference>
<keyword evidence="2" id="KW-0326">Glycosidase</keyword>
<dbReference type="InterPro" id="IPR050583">
    <property type="entry name" value="Mycobacterial_A85_antigen"/>
</dbReference>
<dbReference type="GO" id="GO:0016798">
    <property type="term" value="F:hydrolase activity, acting on glycosyl bonds"/>
    <property type="evidence" value="ECO:0007669"/>
    <property type="project" value="UniProtKB-KW"/>
</dbReference>
<dbReference type="SUPFAM" id="SSF50939">
    <property type="entry name" value="Sialidases"/>
    <property type="match status" value="1"/>
</dbReference>
<organism evidence="2 3">
    <name type="scientific">Stieleria varia</name>
    <dbReference type="NCBI Taxonomy" id="2528005"/>
    <lineage>
        <taxon>Bacteria</taxon>
        <taxon>Pseudomonadati</taxon>
        <taxon>Planctomycetota</taxon>
        <taxon>Planctomycetia</taxon>
        <taxon>Pirellulales</taxon>
        <taxon>Pirellulaceae</taxon>
        <taxon>Stieleria</taxon>
    </lineage>
</organism>
<dbReference type="EMBL" id="SJPN01000003">
    <property type="protein sequence ID" value="TWU04789.1"/>
    <property type="molecule type" value="Genomic_DNA"/>
</dbReference>
<keyword evidence="2" id="KW-0624">Polysaccharide degradation</keyword>
<keyword evidence="2" id="KW-0378">Hydrolase</keyword>
<dbReference type="Proteomes" id="UP000320176">
    <property type="component" value="Unassembled WGS sequence"/>
</dbReference>
<dbReference type="RefSeq" id="WP_146520145.1">
    <property type="nucleotide sequence ID" value="NZ_CP151726.1"/>
</dbReference>
<sequence precursor="true">MNSRILAAIVAIATISIATFSPAQQRGREITWVNPDISQMQGLTHHLLHSQAMGHDVGYVVWTPPQYDQDKQTRYPVVYFLHGAGGSEKSDSAGFSSRVAAAIRSGKFPSVICVFPNGGMSGYRNEVESMIVDELIPLIDRNYRTTPAAKSRVVCGFSMGGAGSVHLSLRHPDLFCAAGSWGGALSFRGNAAESPLLGTAKENLDQLKAHQYALLTINGDQDRPDAFQPLAEILTAQGISHQVVTLKDTSHNLGKYYDLGGDTMMEFLAARLSANEPFRTEESVIAQSQGKFHWSQSRPALIPGNPSRVIVTTQEIERVGSHGYRNVYFTETTDGGKSWSEPKEILSLQRRSMPEGHDLVIGDICPQWHAATGVLLAHGKTFGFDNGVKENRGYERVSYAVYSPQTEQWSGLNLLELPEKDHEGNIILEPNSGCNQRFDLPNGEILLPIRYRTNPKSRRYTTIVARCRFDGEKLTYIEHGSELTFAGRRGLYEPSVIGHRGRFYLTMRADESAFVSAADDGLNYSEPIEWKFDDGEILGSYNAQQHWIAHDDALYLAYTRRGANNDHVFRNRAPLFIARVDLDTLQVIRSTERVLMSETGLDLAGGFGVLDFSPSESWVVSTEMGFPDDRRSEPNRIRLSRIIWQKASP</sequence>
<feature type="signal peptide" evidence="1">
    <location>
        <begin position="1"/>
        <end position="23"/>
    </location>
</feature>
<evidence type="ECO:0000313" key="3">
    <source>
        <dbReference type="Proteomes" id="UP000320176"/>
    </source>
</evidence>
<accession>A0A5C6B012</accession>
<dbReference type="CDD" id="cd15482">
    <property type="entry name" value="Sialidase_non-viral"/>
    <property type="match status" value="1"/>
</dbReference>
<dbReference type="AlphaFoldDB" id="A0A5C6B012"/>
<feature type="chain" id="PRO_5022966838" evidence="1">
    <location>
        <begin position="24"/>
        <end position="649"/>
    </location>
</feature>
<proteinExistence type="predicted"/>
<keyword evidence="2" id="KW-0119">Carbohydrate metabolism</keyword>
<keyword evidence="1" id="KW-0732">Signal</keyword>
<comment type="caution">
    <text evidence="2">The sequence shown here is derived from an EMBL/GenBank/DDBJ whole genome shotgun (WGS) entry which is preliminary data.</text>
</comment>
<keyword evidence="2" id="KW-0858">Xylan degradation</keyword>
<dbReference type="GO" id="GO:0045493">
    <property type="term" value="P:xylan catabolic process"/>
    <property type="evidence" value="ECO:0007669"/>
    <property type="project" value="UniProtKB-KW"/>
</dbReference>